<name>A0A5N5DZZ0_RHOER</name>
<dbReference type="EC" id="3.1.3.15" evidence="3 8"/>
<comment type="pathway">
    <text evidence="1 8">Amino-acid biosynthesis; L-histidine biosynthesis; L-histidine from 5-phospho-alpha-D-ribose 1-diphosphate: step 8/9.</text>
</comment>
<evidence type="ECO:0000256" key="6">
    <source>
        <dbReference type="ARBA" id="ARBA00023102"/>
    </source>
</evidence>
<evidence type="ECO:0000256" key="2">
    <source>
        <dbReference type="ARBA" id="ARBA00009152"/>
    </source>
</evidence>
<evidence type="ECO:0000256" key="5">
    <source>
        <dbReference type="ARBA" id="ARBA00022801"/>
    </source>
</evidence>
<evidence type="ECO:0000256" key="1">
    <source>
        <dbReference type="ARBA" id="ARBA00004970"/>
    </source>
</evidence>
<dbReference type="Pfam" id="PF02811">
    <property type="entry name" value="PHP"/>
    <property type="match status" value="1"/>
</dbReference>
<evidence type="ECO:0000313" key="11">
    <source>
        <dbReference type="EMBL" id="KAB2583031.1"/>
    </source>
</evidence>
<evidence type="ECO:0000256" key="8">
    <source>
        <dbReference type="RuleBase" id="RU366003"/>
    </source>
</evidence>
<dbReference type="Gene3D" id="3.20.20.140">
    <property type="entry name" value="Metal-dependent hydrolases"/>
    <property type="match status" value="1"/>
</dbReference>
<dbReference type="PANTHER" id="PTHR21039">
    <property type="entry name" value="HISTIDINOL PHOSPHATASE-RELATED"/>
    <property type="match status" value="1"/>
</dbReference>
<comment type="catalytic activity">
    <reaction evidence="7 8">
        <text>L-histidinol phosphate + H2O = L-histidinol + phosphate</text>
        <dbReference type="Rhea" id="RHEA:14465"/>
        <dbReference type="ChEBI" id="CHEBI:15377"/>
        <dbReference type="ChEBI" id="CHEBI:43474"/>
        <dbReference type="ChEBI" id="CHEBI:57699"/>
        <dbReference type="ChEBI" id="CHEBI:57980"/>
        <dbReference type="EC" id="3.1.3.15"/>
    </reaction>
</comment>
<dbReference type="InterPro" id="IPR004013">
    <property type="entry name" value="PHP_dom"/>
</dbReference>
<dbReference type="PANTHER" id="PTHR21039:SF0">
    <property type="entry name" value="HISTIDINOL-PHOSPHATASE"/>
    <property type="match status" value="1"/>
</dbReference>
<dbReference type="GO" id="GO:0004401">
    <property type="term" value="F:histidinol-phosphatase activity"/>
    <property type="evidence" value="ECO:0007669"/>
    <property type="project" value="UniProtKB-UniRule"/>
</dbReference>
<dbReference type="SUPFAM" id="SSF89550">
    <property type="entry name" value="PHP domain-like"/>
    <property type="match status" value="1"/>
</dbReference>
<dbReference type="InterPro" id="IPR016195">
    <property type="entry name" value="Pol/histidinol_Pase-like"/>
</dbReference>
<organism evidence="11 12">
    <name type="scientific">Rhodococcus erythropolis</name>
    <name type="common">Arthrobacter picolinophilus</name>
    <dbReference type="NCBI Taxonomy" id="1833"/>
    <lineage>
        <taxon>Bacteria</taxon>
        <taxon>Bacillati</taxon>
        <taxon>Actinomycetota</taxon>
        <taxon>Actinomycetes</taxon>
        <taxon>Mycobacteriales</taxon>
        <taxon>Nocardiaceae</taxon>
        <taxon>Rhodococcus</taxon>
        <taxon>Rhodococcus erythropolis group</taxon>
    </lineage>
</organism>
<accession>A0A5N5DZZ0</accession>
<comment type="caution">
    <text evidence="11">The sequence shown here is derived from an EMBL/GenBank/DDBJ whole genome shotgun (WGS) entry which is preliminary data.</text>
</comment>
<dbReference type="Proteomes" id="UP000325576">
    <property type="component" value="Unassembled WGS sequence"/>
</dbReference>
<reference evidence="11 12" key="1">
    <citation type="journal article" date="2017" name="Poromechanics V (2013)">
        <title>Genomic Characterization of the Arsenic-Tolerant Actinobacterium, &lt;i&gt;Rhodococcus erythropolis&lt;/i&gt; S43.</title>
        <authorList>
            <person name="Retamal-Morales G."/>
            <person name="Mehnert M."/>
            <person name="Schwabe R."/>
            <person name="Tischler D."/>
            <person name="Schloemann M."/>
            <person name="Levican G.J."/>
        </authorList>
    </citation>
    <scope>NUCLEOTIDE SEQUENCE [LARGE SCALE GENOMIC DNA]</scope>
    <source>
        <strain evidence="11 12">S43</strain>
    </source>
</reference>
<keyword evidence="4 8" id="KW-0028">Amino-acid biosynthesis</keyword>
<protein>
    <recommendedName>
        <fullName evidence="3 8">Histidinol-phosphatase</fullName>
        <shortName evidence="8">HolPase</shortName>
        <ecNumber evidence="3 8">3.1.3.15</ecNumber>
    </recommendedName>
</protein>
<feature type="region of interest" description="Disordered" evidence="9">
    <location>
        <begin position="1"/>
        <end position="27"/>
    </location>
</feature>
<evidence type="ECO:0000313" key="12">
    <source>
        <dbReference type="Proteomes" id="UP000325576"/>
    </source>
</evidence>
<keyword evidence="5 8" id="KW-0378">Hydrolase</keyword>
<dbReference type="InterPro" id="IPR010140">
    <property type="entry name" value="Histidinol_P_phosphatase_HisJ"/>
</dbReference>
<proteinExistence type="inferred from homology"/>
<dbReference type="AlphaFoldDB" id="A0A5N5DZZ0"/>
<dbReference type="GO" id="GO:0000105">
    <property type="term" value="P:L-histidine biosynthetic process"/>
    <property type="evidence" value="ECO:0007669"/>
    <property type="project" value="UniProtKB-UniRule"/>
</dbReference>
<dbReference type="GO" id="GO:0005737">
    <property type="term" value="C:cytoplasm"/>
    <property type="evidence" value="ECO:0007669"/>
    <property type="project" value="TreeGrafter"/>
</dbReference>
<evidence type="ECO:0000256" key="7">
    <source>
        <dbReference type="ARBA" id="ARBA00049158"/>
    </source>
</evidence>
<feature type="domain" description="PHP" evidence="10">
    <location>
        <begin position="6"/>
        <end position="224"/>
    </location>
</feature>
<sequence>MQLPADSHVHSEWSWDTGGPQSDASGRMQQTCARAEAIGLPALVFTEHLDFDARWRTTAADLMPHQHHLLSTDGYVRAPILDRDGYLDSIERCRHRFPELRILTGVEFGQPHLHEAQASHLLDLGVIDRVLGSLHTLEVGDDRSEPNTLFRKWGADEVMWAYLEEIPRMVAGSQTFEVFTHIDYAVRAWPTEIAGPFDPRRFEDGFRNAMRAIAESGRALEMNTRRLWSWIPQWWSEEGGKAVTFGSDAHVPEALAANFPEATAMLEHYGFRSGRRPEDYWTR</sequence>
<dbReference type="EMBL" id="MRBO01000608">
    <property type="protein sequence ID" value="KAB2583031.1"/>
    <property type="molecule type" value="Genomic_DNA"/>
</dbReference>
<keyword evidence="6 8" id="KW-0368">Histidine biosynthesis</keyword>
<comment type="similarity">
    <text evidence="2 8">Belongs to the PHP hydrolase family. HisK subfamily.</text>
</comment>
<evidence type="ECO:0000259" key="10">
    <source>
        <dbReference type="Pfam" id="PF02811"/>
    </source>
</evidence>
<gene>
    <name evidence="11" type="ORF">BS297_22700</name>
</gene>
<evidence type="ECO:0000256" key="3">
    <source>
        <dbReference type="ARBA" id="ARBA00013085"/>
    </source>
</evidence>
<dbReference type="RefSeq" id="WP_031333882.1">
    <property type="nucleotide sequence ID" value="NZ_JBHTSI010000016.1"/>
</dbReference>
<evidence type="ECO:0000256" key="4">
    <source>
        <dbReference type="ARBA" id="ARBA00022605"/>
    </source>
</evidence>
<evidence type="ECO:0000256" key="9">
    <source>
        <dbReference type="SAM" id="MobiDB-lite"/>
    </source>
</evidence>